<keyword evidence="3" id="KW-0862">Zinc</keyword>
<evidence type="ECO:0000256" key="3">
    <source>
        <dbReference type="ARBA" id="ARBA00022833"/>
    </source>
</evidence>
<evidence type="ECO:0000313" key="6">
    <source>
        <dbReference type="EMBL" id="KAJ7728816.1"/>
    </source>
</evidence>
<evidence type="ECO:0000313" key="7">
    <source>
        <dbReference type="Proteomes" id="UP001215280"/>
    </source>
</evidence>
<dbReference type="AlphaFoldDB" id="A0AAD7HUS3"/>
<evidence type="ECO:0000256" key="4">
    <source>
        <dbReference type="PROSITE-ProRule" id="PRU00134"/>
    </source>
</evidence>
<dbReference type="Gene3D" id="6.10.140.2220">
    <property type="match status" value="1"/>
</dbReference>
<evidence type="ECO:0000256" key="1">
    <source>
        <dbReference type="ARBA" id="ARBA00022723"/>
    </source>
</evidence>
<name>A0AAD7HUS3_9AGAR</name>
<reference evidence="6" key="1">
    <citation type="submission" date="2023-03" db="EMBL/GenBank/DDBJ databases">
        <title>Massive genome expansion in bonnet fungi (Mycena s.s.) driven by repeated elements and novel gene families across ecological guilds.</title>
        <authorList>
            <consortium name="Lawrence Berkeley National Laboratory"/>
            <person name="Harder C.B."/>
            <person name="Miyauchi S."/>
            <person name="Viragh M."/>
            <person name="Kuo A."/>
            <person name="Thoen E."/>
            <person name="Andreopoulos B."/>
            <person name="Lu D."/>
            <person name="Skrede I."/>
            <person name="Drula E."/>
            <person name="Henrissat B."/>
            <person name="Morin E."/>
            <person name="Kohler A."/>
            <person name="Barry K."/>
            <person name="LaButti K."/>
            <person name="Morin E."/>
            <person name="Salamov A."/>
            <person name="Lipzen A."/>
            <person name="Mereny Z."/>
            <person name="Hegedus B."/>
            <person name="Baldrian P."/>
            <person name="Stursova M."/>
            <person name="Weitz H."/>
            <person name="Taylor A."/>
            <person name="Grigoriev I.V."/>
            <person name="Nagy L.G."/>
            <person name="Martin F."/>
            <person name="Kauserud H."/>
        </authorList>
    </citation>
    <scope>NUCLEOTIDE SEQUENCE</scope>
    <source>
        <strain evidence="6">CBHHK188m</strain>
    </source>
</reference>
<dbReference type="InterPro" id="IPR002893">
    <property type="entry name" value="Znf_MYND"/>
</dbReference>
<dbReference type="Pfam" id="PF01753">
    <property type="entry name" value="zf-MYND"/>
    <property type="match status" value="1"/>
</dbReference>
<evidence type="ECO:0000259" key="5">
    <source>
        <dbReference type="PROSITE" id="PS50865"/>
    </source>
</evidence>
<sequence>MHPSLRPENVAKLPPSARSVAESALAGSLTAVHQLCALLPLLPTPEVSNTLPCVFANIDTSGIPSASELDAQLATAASMLAVELALSAVTALAFFARASLIPVDACPEIWPRFWKWTYFFHQYWDSLTSVLHTIPQGELSRLHASCIVSLCNHSGTMDQVHSTPGVPRILAMAWKTLVDAPRTQPERLIREVYDITFVFPVEGNNSAHFDEVVDGVGGNLQHLAAAFANHFSLAAASPDSEFTGRYLMSVGIFLGGASDPVPFQAALRAHGILPTLLTTISALHNTPAVQALTFCLTYLCEALGWPPGYTYVTQALDAGLLRVVVRLATSIKMGSRDGSRDATYISVKLLLKEAKGFASASHIDMSAFRTEWNDFVSLTEARLQLLHRWEGSRPYFKACDNLKCGKIGPRRNFQCCGGCRTTNYCSTKCQSADWHNSHREICDTFKQFKIEHPEILTIREKGFLRALLTADYLRLLPGIFIRQVIFMHSWPREPFYTVLTYSDAHEPKIEVCPQRAMNEVNMYTRTVAAHSLRSRKSGARMEVHLVFLYQGAQVRPLVFPMRAATATLHLARFRAVRKVPPGMTVGQVLPEVKAILEAVLPELEREMSLIH</sequence>
<keyword evidence="7" id="KW-1185">Reference proteome</keyword>
<keyword evidence="1" id="KW-0479">Metal-binding</keyword>
<dbReference type="GO" id="GO:0008270">
    <property type="term" value="F:zinc ion binding"/>
    <property type="evidence" value="ECO:0007669"/>
    <property type="project" value="UniProtKB-KW"/>
</dbReference>
<keyword evidence="2 4" id="KW-0863">Zinc-finger</keyword>
<dbReference type="EMBL" id="JARJLG010000202">
    <property type="protein sequence ID" value="KAJ7728816.1"/>
    <property type="molecule type" value="Genomic_DNA"/>
</dbReference>
<feature type="domain" description="MYND-type" evidence="5">
    <location>
        <begin position="401"/>
        <end position="442"/>
    </location>
</feature>
<comment type="caution">
    <text evidence="6">The sequence shown here is derived from an EMBL/GenBank/DDBJ whole genome shotgun (WGS) entry which is preliminary data.</text>
</comment>
<gene>
    <name evidence="6" type="ORF">DFH07DRAFT_220358</name>
</gene>
<dbReference type="PROSITE" id="PS50865">
    <property type="entry name" value="ZF_MYND_2"/>
    <property type="match status" value="1"/>
</dbReference>
<evidence type="ECO:0000256" key="2">
    <source>
        <dbReference type="ARBA" id="ARBA00022771"/>
    </source>
</evidence>
<organism evidence="6 7">
    <name type="scientific">Mycena maculata</name>
    <dbReference type="NCBI Taxonomy" id="230809"/>
    <lineage>
        <taxon>Eukaryota</taxon>
        <taxon>Fungi</taxon>
        <taxon>Dikarya</taxon>
        <taxon>Basidiomycota</taxon>
        <taxon>Agaricomycotina</taxon>
        <taxon>Agaricomycetes</taxon>
        <taxon>Agaricomycetidae</taxon>
        <taxon>Agaricales</taxon>
        <taxon>Marasmiineae</taxon>
        <taxon>Mycenaceae</taxon>
        <taxon>Mycena</taxon>
    </lineage>
</organism>
<dbReference type="SUPFAM" id="SSF144232">
    <property type="entry name" value="HIT/MYND zinc finger-like"/>
    <property type="match status" value="1"/>
</dbReference>
<accession>A0AAD7HUS3</accession>
<protein>
    <recommendedName>
        <fullName evidence="5">MYND-type domain-containing protein</fullName>
    </recommendedName>
</protein>
<dbReference type="Proteomes" id="UP001215280">
    <property type="component" value="Unassembled WGS sequence"/>
</dbReference>
<proteinExistence type="predicted"/>